<proteinExistence type="predicted"/>
<sequence length="142" mass="16263">MARIYLTGAVSDFDDPFAWHDELAESDEYDHEFVNPYTLNDFGLGDQEIYNRPHEVVQPALEGVLESDGVLVRWDDDAFLVGTSMEIKHAYEAGIPVVIWYDGYRDNLSPWLLQTSRANFESKERALEVLLGFCDTSFTFSK</sequence>
<evidence type="ECO:0008006" key="2">
    <source>
        <dbReference type="Google" id="ProtNLM"/>
    </source>
</evidence>
<reference evidence="1" key="1">
    <citation type="journal article" date="2010" name="Environ. Microbiol.">
        <title>The metavirome of a hypersaline environment.</title>
        <authorList>
            <person name="Santos F."/>
            <person name="Yarza P."/>
            <person name="Parro V."/>
            <person name="Briones C."/>
            <person name="Anton J."/>
        </authorList>
    </citation>
    <scope>NUCLEOTIDE SEQUENCE</scope>
</reference>
<evidence type="ECO:0000313" key="1">
    <source>
        <dbReference type="EMBL" id="ADE29227.1"/>
    </source>
</evidence>
<dbReference type="EMBL" id="GU735228">
    <property type="protein sequence ID" value="ADE29227.1"/>
    <property type="molecule type" value="Genomic_DNA"/>
</dbReference>
<name>D5L2G8_9VIRU</name>
<accession>D5L2G8</accession>
<protein>
    <recommendedName>
        <fullName evidence="2">Nucleoside 2-deoxyribosyltransferase</fullName>
    </recommendedName>
</protein>
<organism evidence="1">
    <name type="scientific">uncultured virus</name>
    <dbReference type="NCBI Taxonomy" id="340016"/>
    <lineage>
        <taxon>Viruses</taxon>
        <taxon>environmental samples</taxon>
    </lineage>
</organism>
<dbReference type="Gene3D" id="3.40.50.450">
    <property type="match status" value="1"/>
</dbReference>
<dbReference type="SUPFAM" id="SSF52309">
    <property type="entry name" value="N-(deoxy)ribosyltransferase-like"/>
    <property type="match status" value="1"/>
</dbReference>